<feature type="binding site" evidence="3">
    <location>
        <position position="105"/>
    </location>
    <ligand>
        <name>substrate</name>
    </ligand>
</feature>
<dbReference type="AlphaFoldDB" id="A0A261VYE7"/>
<evidence type="ECO:0000256" key="3">
    <source>
        <dbReference type="PIRSR" id="PIRSR605511-2"/>
    </source>
</evidence>
<dbReference type="GO" id="GO:0019853">
    <property type="term" value="P:L-ascorbic acid biosynthetic process"/>
    <property type="evidence" value="ECO:0007669"/>
    <property type="project" value="TreeGrafter"/>
</dbReference>
<dbReference type="PANTHER" id="PTHR10907:SF47">
    <property type="entry name" value="REGUCALCIN"/>
    <property type="match status" value="1"/>
</dbReference>
<organism evidence="5 6">
    <name type="scientific">Bordetella genomosp. 2</name>
    <dbReference type="NCBI Taxonomy" id="1983456"/>
    <lineage>
        <taxon>Bacteria</taxon>
        <taxon>Pseudomonadati</taxon>
        <taxon>Pseudomonadota</taxon>
        <taxon>Betaproteobacteria</taxon>
        <taxon>Burkholderiales</taxon>
        <taxon>Alcaligenaceae</taxon>
        <taxon>Bordetella</taxon>
    </lineage>
</organism>
<evidence type="ECO:0000256" key="1">
    <source>
        <dbReference type="ARBA" id="ARBA00008853"/>
    </source>
</evidence>
<dbReference type="Gene3D" id="2.120.10.30">
    <property type="entry name" value="TolB, C-terminal domain"/>
    <property type="match status" value="1"/>
</dbReference>
<keyword evidence="3" id="KW-0862">Zinc</keyword>
<evidence type="ECO:0000313" key="5">
    <source>
        <dbReference type="EMBL" id="OZI79029.1"/>
    </source>
</evidence>
<dbReference type="SUPFAM" id="SSF63829">
    <property type="entry name" value="Calcium-dependent phosphotriesterase"/>
    <property type="match status" value="1"/>
</dbReference>
<evidence type="ECO:0000256" key="2">
    <source>
        <dbReference type="PIRSR" id="PIRSR605511-1"/>
    </source>
</evidence>
<comment type="cofactor">
    <cofactor evidence="3">
        <name>Zn(2+)</name>
        <dbReference type="ChEBI" id="CHEBI:29105"/>
    </cofactor>
    <text evidence="3">Binds 1 divalent metal cation per subunit.</text>
</comment>
<dbReference type="Pfam" id="PF08450">
    <property type="entry name" value="SGL"/>
    <property type="match status" value="1"/>
</dbReference>
<sequence>METNIECVVGGADILGEVPLWCARTRRLWWIDVRRSALQSYDPSARRHEARRMPEGMLVGSIALREAGGFLLATNTGLYRYDPAQPRPPEFLANPEADKPDNRLNDGKCDRRGRFWVGSMRDAQRLPEGTLYRFDPDHSCHPQFGGIVVPNSIAWSPDDRTMYFADTHRQVIWAFDFDLDDGAISNRRVFKDWTGHHGRPDGSTVDREGYLWNCMVASGELVRLAPDGSVDRVIALPVTNPTCPAFGGENLDTLYITSHSQRIPPERLAAEPWAGALLALDVGVRGLPEPRFAG</sequence>
<keyword evidence="6" id="KW-1185">Reference proteome</keyword>
<name>A0A261VYE7_9BORD</name>
<keyword evidence="3" id="KW-0479">Metal-binding</keyword>
<feature type="domain" description="SMP-30/Gluconolactonase/LRE-like region" evidence="4">
    <location>
        <begin position="15"/>
        <end position="259"/>
    </location>
</feature>
<protein>
    <submittedName>
        <fullName evidence="5">IclR family transcriptional regulator</fullName>
    </submittedName>
</protein>
<dbReference type="InterPro" id="IPR011042">
    <property type="entry name" value="6-blade_b-propeller_TolB-like"/>
</dbReference>
<comment type="similarity">
    <text evidence="1">Belongs to the SMP-30/CGR1 family.</text>
</comment>
<gene>
    <name evidence="5" type="ORF">CAL24_03560</name>
</gene>
<evidence type="ECO:0000259" key="4">
    <source>
        <dbReference type="Pfam" id="PF08450"/>
    </source>
</evidence>
<feature type="active site" description="Proton donor/acceptor" evidence="2">
    <location>
        <position position="201"/>
    </location>
</feature>
<feature type="binding site" evidence="3">
    <location>
        <position position="201"/>
    </location>
    <ligand>
        <name>a divalent metal cation</name>
        <dbReference type="ChEBI" id="CHEBI:60240"/>
    </ligand>
</feature>
<feature type="binding site" evidence="3">
    <location>
        <position position="103"/>
    </location>
    <ligand>
        <name>substrate</name>
    </ligand>
</feature>
<proteinExistence type="inferred from homology"/>
<dbReference type="Proteomes" id="UP000215633">
    <property type="component" value="Unassembled WGS sequence"/>
</dbReference>
<feature type="binding site" evidence="3">
    <location>
        <position position="151"/>
    </location>
    <ligand>
        <name>a divalent metal cation</name>
        <dbReference type="ChEBI" id="CHEBI:60240"/>
    </ligand>
</feature>
<accession>A0A261VYE7</accession>
<evidence type="ECO:0000313" key="6">
    <source>
        <dbReference type="Proteomes" id="UP000215633"/>
    </source>
</evidence>
<dbReference type="InterPro" id="IPR013658">
    <property type="entry name" value="SGL"/>
</dbReference>
<dbReference type="RefSeq" id="WP_028356794.1">
    <property type="nucleotide sequence ID" value="NZ_NEVT01000003.1"/>
</dbReference>
<reference evidence="6" key="1">
    <citation type="submission" date="2017-05" db="EMBL/GenBank/DDBJ databases">
        <title>Complete and WGS of Bordetella genogroups.</title>
        <authorList>
            <person name="Spilker T."/>
            <person name="Lipuma J."/>
        </authorList>
    </citation>
    <scope>NUCLEOTIDE SEQUENCE [LARGE SCALE GENOMIC DNA]</scope>
    <source>
        <strain evidence="6">AU8256</strain>
    </source>
</reference>
<dbReference type="GO" id="GO:0004341">
    <property type="term" value="F:gluconolactonase activity"/>
    <property type="evidence" value="ECO:0007669"/>
    <property type="project" value="TreeGrafter"/>
</dbReference>
<dbReference type="PRINTS" id="PR01790">
    <property type="entry name" value="SMP30FAMILY"/>
</dbReference>
<comment type="caution">
    <text evidence="5">The sequence shown here is derived from an EMBL/GenBank/DDBJ whole genome shotgun (WGS) entry which is preliminary data.</text>
</comment>
<dbReference type="EMBL" id="NEVT01000003">
    <property type="protein sequence ID" value="OZI79029.1"/>
    <property type="molecule type" value="Genomic_DNA"/>
</dbReference>
<dbReference type="InterPro" id="IPR005511">
    <property type="entry name" value="SMP-30"/>
</dbReference>
<dbReference type="PANTHER" id="PTHR10907">
    <property type="entry name" value="REGUCALCIN"/>
    <property type="match status" value="1"/>
</dbReference>
<feature type="binding site" evidence="3">
    <location>
        <position position="17"/>
    </location>
    <ligand>
        <name>a divalent metal cation</name>
        <dbReference type="ChEBI" id="CHEBI:60240"/>
    </ligand>
</feature>
<dbReference type="GO" id="GO:0005509">
    <property type="term" value="F:calcium ion binding"/>
    <property type="evidence" value="ECO:0007669"/>
    <property type="project" value="TreeGrafter"/>
</dbReference>